<dbReference type="PANTHER" id="PTHR18867:SF12">
    <property type="entry name" value="DNA REPAIR PROTEIN RAD50"/>
    <property type="match status" value="1"/>
</dbReference>
<evidence type="ECO:0000256" key="5">
    <source>
        <dbReference type="ARBA" id="ARBA00017893"/>
    </source>
</evidence>
<dbReference type="EMBL" id="JBIMZQ010000008">
    <property type="protein sequence ID" value="KAL3669674.1"/>
    <property type="molecule type" value="Genomic_DNA"/>
</dbReference>
<comment type="catalytic activity">
    <reaction evidence="18">
        <text>ATP + H2O = ADP + phosphate + H(+)</text>
        <dbReference type="Rhea" id="RHEA:13065"/>
        <dbReference type="ChEBI" id="CHEBI:15377"/>
        <dbReference type="ChEBI" id="CHEBI:15378"/>
        <dbReference type="ChEBI" id="CHEBI:30616"/>
        <dbReference type="ChEBI" id="CHEBI:43474"/>
        <dbReference type="ChEBI" id="CHEBI:456216"/>
    </reaction>
</comment>
<dbReference type="GO" id="GO:0046872">
    <property type="term" value="F:metal ion binding"/>
    <property type="evidence" value="ECO:0007669"/>
    <property type="project" value="UniProtKB-KW"/>
</dbReference>
<evidence type="ECO:0000256" key="8">
    <source>
        <dbReference type="ARBA" id="ARBA00022741"/>
    </source>
</evidence>
<reference evidence="22 23" key="1">
    <citation type="submission" date="2024-09" db="EMBL/GenBank/DDBJ databases">
        <title>Genome sequencing and assembly of Phytophthora oleae, isolate VK10A, causative agent of rot of olive drupes.</title>
        <authorList>
            <person name="Conti Taguali S."/>
            <person name="Riolo M."/>
            <person name="La Spada F."/>
            <person name="Cacciola S.O."/>
            <person name="Dionisio G."/>
        </authorList>
    </citation>
    <scope>NUCLEOTIDE SEQUENCE [LARGE SCALE GENOMIC DNA]</scope>
    <source>
        <strain evidence="22 23">VK10A</strain>
    </source>
</reference>
<keyword evidence="8" id="KW-0547">Nucleotide-binding</keyword>
<evidence type="ECO:0000256" key="6">
    <source>
        <dbReference type="ARBA" id="ARBA00022454"/>
    </source>
</evidence>
<dbReference type="InterPro" id="IPR004584">
    <property type="entry name" value="Rad50_eukaryotes"/>
</dbReference>
<evidence type="ECO:0000256" key="4">
    <source>
        <dbReference type="ARBA" id="ARBA00009439"/>
    </source>
</evidence>
<feature type="coiled-coil region" evidence="19">
    <location>
        <begin position="396"/>
        <end position="441"/>
    </location>
</feature>
<dbReference type="InterPro" id="IPR038729">
    <property type="entry name" value="Rad50/SbcC_AAA"/>
</dbReference>
<keyword evidence="12" id="KW-0067">ATP-binding</keyword>
<comment type="subcellular location">
    <subcellularLocation>
        <location evidence="3">Chromosome</location>
    </subcellularLocation>
    <subcellularLocation>
        <location evidence="2">Nucleus</location>
    </subcellularLocation>
</comment>
<keyword evidence="10" id="KW-0378">Hydrolase</keyword>
<dbReference type="GO" id="GO:0051321">
    <property type="term" value="P:meiotic cell cycle"/>
    <property type="evidence" value="ECO:0007669"/>
    <property type="project" value="UniProtKB-KW"/>
</dbReference>
<keyword evidence="15" id="KW-0234">DNA repair</keyword>
<protein>
    <recommendedName>
        <fullName evidence="5">DNA repair protein RAD50</fullName>
    </recommendedName>
</protein>
<keyword evidence="7" id="KW-0479">Metal-binding</keyword>
<evidence type="ECO:0000256" key="15">
    <source>
        <dbReference type="ARBA" id="ARBA00023204"/>
    </source>
</evidence>
<evidence type="ECO:0000256" key="13">
    <source>
        <dbReference type="ARBA" id="ARBA00022842"/>
    </source>
</evidence>
<dbReference type="GO" id="GO:0005694">
    <property type="term" value="C:chromosome"/>
    <property type="evidence" value="ECO:0007669"/>
    <property type="project" value="UniProtKB-SubCell"/>
</dbReference>
<evidence type="ECO:0000256" key="20">
    <source>
        <dbReference type="SAM" id="MobiDB-lite"/>
    </source>
</evidence>
<accession>A0ABD3FTX4</accession>
<evidence type="ECO:0000256" key="1">
    <source>
        <dbReference type="ARBA" id="ARBA00001947"/>
    </source>
</evidence>
<dbReference type="Pfam" id="PF13476">
    <property type="entry name" value="AAA_23"/>
    <property type="match status" value="1"/>
</dbReference>
<dbReference type="GO" id="GO:0006302">
    <property type="term" value="P:double-strand break repair"/>
    <property type="evidence" value="ECO:0007669"/>
    <property type="project" value="UniProtKB-ARBA"/>
</dbReference>
<dbReference type="Gene3D" id="1.10.287.1490">
    <property type="match status" value="1"/>
</dbReference>
<gene>
    <name evidence="22" type="ORF">V7S43_005056</name>
</gene>
<dbReference type="GO" id="GO:0000722">
    <property type="term" value="P:telomere maintenance via recombination"/>
    <property type="evidence" value="ECO:0007669"/>
    <property type="project" value="UniProtKB-ARBA"/>
</dbReference>
<proteinExistence type="inferred from homology"/>
<feature type="region of interest" description="Disordered" evidence="20">
    <location>
        <begin position="935"/>
        <end position="964"/>
    </location>
</feature>
<organism evidence="22 23">
    <name type="scientific">Phytophthora oleae</name>
    <dbReference type="NCBI Taxonomy" id="2107226"/>
    <lineage>
        <taxon>Eukaryota</taxon>
        <taxon>Sar</taxon>
        <taxon>Stramenopiles</taxon>
        <taxon>Oomycota</taxon>
        <taxon>Peronosporomycetes</taxon>
        <taxon>Peronosporales</taxon>
        <taxon>Peronosporaceae</taxon>
        <taxon>Phytophthora</taxon>
    </lineage>
</organism>
<evidence type="ECO:0000256" key="2">
    <source>
        <dbReference type="ARBA" id="ARBA00004123"/>
    </source>
</evidence>
<keyword evidence="13" id="KW-0460">Magnesium</keyword>
<keyword evidence="6" id="KW-0158">Chromosome</keyword>
<dbReference type="NCBIfam" id="TIGR00606">
    <property type="entry name" value="rad50"/>
    <property type="match status" value="1"/>
</dbReference>
<dbReference type="Proteomes" id="UP001632037">
    <property type="component" value="Unassembled WGS sequence"/>
</dbReference>
<dbReference type="FunFam" id="3.40.50.300:FF:000593">
    <property type="entry name" value="DNA repair protein RAD50"/>
    <property type="match status" value="1"/>
</dbReference>
<feature type="coiled-coil region" evidence="19">
    <location>
        <begin position="220"/>
        <end position="335"/>
    </location>
</feature>
<dbReference type="GO" id="GO:0016787">
    <property type="term" value="F:hydrolase activity"/>
    <property type="evidence" value="ECO:0007669"/>
    <property type="project" value="UniProtKB-KW"/>
</dbReference>
<feature type="region of interest" description="Disordered" evidence="20">
    <location>
        <begin position="837"/>
        <end position="875"/>
    </location>
</feature>
<comment type="caution">
    <text evidence="22">The sequence shown here is derived from an EMBL/GenBank/DDBJ whole genome shotgun (WGS) entry which is preliminary data.</text>
</comment>
<evidence type="ECO:0000256" key="12">
    <source>
        <dbReference type="ARBA" id="ARBA00022840"/>
    </source>
</evidence>
<dbReference type="Gene3D" id="3.40.50.300">
    <property type="entry name" value="P-loop containing nucleotide triphosphate hydrolases"/>
    <property type="match status" value="2"/>
</dbReference>
<keyword evidence="17" id="KW-0469">Meiosis</keyword>
<evidence type="ECO:0000256" key="9">
    <source>
        <dbReference type="ARBA" id="ARBA00022763"/>
    </source>
</evidence>
<dbReference type="SUPFAM" id="SSF52540">
    <property type="entry name" value="P-loop containing nucleoside triphosphate hydrolases"/>
    <property type="match status" value="2"/>
</dbReference>
<keyword evidence="9" id="KW-0227">DNA damage</keyword>
<dbReference type="GO" id="GO:0030870">
    <property type="term" value="C:Mre11 complex"/>
    <property type="evidence" value="ECO:0007669"/>
    <property type="project" value="UniProtKB-ARBA"/>
</dbReference>
<comment type="similarity">
    <text evidence="4">Belongs to the SMC family. RAD50 subfamily.</text>
</comment>
<comment type="cofactor">
    <cofactor evidence="1">
        <name>Zn(2+)</name>
        <dbReference type="ChEBI" id="CHEBI:29105"/>
    </cofactor>
</comment>
<evidence type="ECO:0000256" key="18">
    <source>
        <dbReference type="ARBA" id="ARBA00049360"/>
    </source>
</evidence>
<feature type="coiled-coil region" evidence="19">
    <location>
        <begin position="621"/>
        <end position="686"/>
    </location>
</feature>
<keyword evidence="23" id="KW-1185">Reference proteome</keyword>
<name>A0ABD3FTX4_9STRA</name>
<evidence type="ECO:0000313" key="22">
    <source>
        <dbReference type="EMBL" id="KAL3669674.1"/>
    </source>
</evidence>
<evidence type="ECO:0000256" key="3">
    <source>
        <dbReference type="ARBA" id="ARBA00004286"/>
    </source>
</evidence>
<evidence type="ECO:0000256" key="7">
    <source>
        <dbReference type="ARBA" id="ARBA00022723"/>
    </source>
</evidence>
<sequence>MSSIEKLSIRGIRSFSPNREQIIEFYHPLTIILGDNGCGKTTVIECLKLACTGGLPPGARSGQSLVHDPKIAGTNEVKASIRLRFRNRAGKAMVVTRTYQVRQTKKSVNFKALDGVIRVVNELGEQVSLSHKCGELDQHIPDMLGVSKAILESVIFCHQEDSNWPLKEGAELKKRFDKIFESARYTKALEAIQKLKKARLSDSKDFKRDLDVLTAHMKMAQDIRDKIETAQDKLREVTDAGDEANEKIAKAEEALEELQQLLEEVKMLRSRLQRQKEDIDVKERSVRTAYSKIENIMSDTDDELQGFLNNYDAIIEEHRGDFARLQEQEVRWQEEQGKARKEHAELVTCRTRVETNIDGFQKRMAEMIDSASKLSTKYRFHLQPLSSQQDDISAFLGEFRRVVEDKKKTLENLQAKLQGDDEKLTTELTELTSQVKHMKNELNLKTKSLRALDRDKQVIEDRLRGLGGAGLHSQRDVEEMSTQVSEAEKTLEDYRAKHNVLALKNEIQGFGRQIDDINRESENLGQQIKQLRRYASDNTQIELRRSEHRKHQETFQATLLEKVTDMEEIFEGGEKPTDRDSLASALSRIDKFVAERKRSLGAKTAELAAAEKRLIQNTTTSRNAEKELDSLRLKKNGLERQHMARLKELLDKVIPGQDLKNAEVGVEEAERAYADAKDKVVRRKNMVMFLNIYKKKGIKAHCCPLCERDMTPEEEETFATILSDKTDDRKVADKIKKAEELEKTLLQTLKEIKANMPNWRKWLELETAIPQKVQELEEIYAAQKALENDVHDKKAALDLAQDQFENDQAALAELKILSKTADDLHYDDVAITRDEGRQRGIQGADGRSLADVEAGKDAKQAEVQELDHQRQRKQKGLDSINDTLHQMQNDLHSRKEEKLQLETQRKEYDEAVKEQSRLREQEKVLKEACAKLKKSEPELERQVRAKTSEREARRAEANEQRRSQQVELQEHQGDFRVFSDKCKNLQRGELAKLEREVQTLGENIAQTKQREETASQSLADLIPQMKSAEENLTKNELVKREIQDNVDYRGLQKELEKMRVTAEDMKAQIGNLPSLEDVNDRVESANMTLNAARDSFSVTRGKKQQLMEQIRDYKVQLRAPNLKDVEEKYRHKLIQFETTQMAVADLERYYKALDESLLQYHSKKVEEINTIVRSLWQITYKGQDIDTIELVSGQQEGQVSKASRSYDYRVVMKKAGAAIDMRGRCSAGQKVLAALVIRMALAETFCLNCGILALDEPTTNLDTENKFGLAQAITDILNARSQQQNFQLVCITHDEEFVQMLSRTQAMEGTRPEFYWRISREDIGGNRFVSKIERREWEDGI</sequence>
<feature type="domain" description="Rad50/SbcC-type AAA" evidence="21">
    <location>
        <begin position="6"/>
        <end position="265"/>
    </location>
</feature>
<evidence type="ECO:0000256" key="16">
    <source>
        <dbReference type="ARBA" id="ARBA00023242"/>
    </source>
</evidence>
<evidence type="ECO:0000256" key="19">
    <source>
        <dbReference type="SAM" id="Coils"/>
    </source>
</evidence>
<evidence type="ECO:0000256" key="11">
    <source>
        <dbReference type="ARBA" id="ARBA00022833"/>
    </source>
</evidence>
<evidence type="ECO:0000256" key="17">
    <source>
        <dbReference type="ARBA" id="ARBA00023254"/>
    </source>
</evidence>
<evidence type="ECO:0000313" key="23">
    <source>
        <dbReference type="Proteomes" id="UP001632037"/>
    </source>
</evidence>
<feature type="compositionally biased region" description="Basic and acidic residues" evidence="20">
    <location>
        <begin position="848"/>
        <end position="869"/>
    </location>
</feature>
<dbReference type="InterPro" id="IPR027417">
    <property type="entry name" value="P-loop_NTPase"/>
</dbReference>
<keyword evidence="14 19" id="KW-0175">Coiled coil</keyword>
<keyword evidence="11" id="KW-0862">Zinc</keyword>
<keyword evidence="16" id="KW-0539">Nucleus</keyword>
<feature type="coiled-coil region" evidence="19">
    <location>
        <begin position="477"/>
        <end position="534"/>
    </location>
</feature>
<dbReference type="PANTHER" id="PTHR18867">
    <property type="entry name" value="RAD50"/>
    <property type="match status" value="1"/>
</dbReference>
<dbReference type="GO" id="GO:0005524">
    <property type="term" value="F:ATP binding"/>
    <property type="evidence" value="ECO:0007669"/>
    <property type="project" value="UniProtKB-KW"/>
</dbReference>
<evidence type="ECO:0000256" key="14">
    <source>
        <dbReference type="ARBA" id="ARBA00023054"/>
    </source>
</evidence>
<evidence type="ECO:0000256" key="10">
    <source>
        <dbReference type="ARBA" id="ARBA00022801"/>
    </source>
</evidence>
<evidence type="ECO:0000259" key="21">
    <source>
        <dbReference type="Pfam" id="PF13476"/>
    </source>
</evidence>